<evidence type="ECO:0000313" key="2">
    <source>
        <dbReference type="Proteomes" id="UP000238296"/>
    </source>
</evidence>
<evidence type="ECO:0000313" key="1">
    <source>
        <dbReference type="EMBL" id="PQM48522.1"/>
    </source>
</evidence>
<protein>
    <submittedName>
        <fullName evidence="1">Uncharacterized protein</fullName>
    </submittedName>
</protein>
<sequence length="35" mass="3590">MIQAQAAPGDCLVVDNTTGWAPGPIRALLAGRRGI</sequence>
<accession>A0A2S8BPB6</accession>
<dbReference type="Proteomes" id="UP000238296">
    <property type="component" value="Unassembled WGS sequence"/>
</dbReference>
<proteinExistence type="predicted"/>
<dbReference type="AlphaFoldDB" id="A0A2S8BPB6"/>
<gene>
    <name evidence="1" type="ORF">C1Y40_01256</name>
</gene>
<organism evidence="1 2">
    <name type="scientific">Mycobacterium talmoniae</name>
    <dbReference type="NCBI Taxonomy" id="1858794"/>
    <lineage>
        <taxon>Bacteria</taxon>
        <taxon>Bacillati</taxon>
        <taxon>Actinomycetota</taxon>
        <taxon>Actinomycetes</taxon>
        <taxon>Mycobacteriales</taxon>
        <taxon>Mycobacteriaceae</taxon>
        <taxon>Mycobacterium</taxon>
    </lineage>
</organism>
<dbReference type="EMBL" id="PPEA01000177">
    <property type="protein sequence ID" value="PQM48522.1"/>
    <property type="molecule type" value="Genomic_DNA"/>
</dbReference>
<name>A0A2S8BPB6_9MYCO</name>
<reference evidence="1 2" key="1">
    <citation type="journal article" date="2017" name="Int. J. Syst. Evol. Microbiol.">
        <title>Mycobacterium talmoniae sp. nov., a slowly growing mycobacterium isolated from human respiratory samples.</title>
        <authorList>
            <person name="Davidson R.M."/>
            <person name="DeGroote M.A."/>
            <person name="Marola J.L."/>
            <person name="Buss S."/>
            <person name="Jones V."/>
            <person name="McNeil M.R."/>
            <person name="Freifeld A.G."/>
            <person name="Elaine Epperson L."/>
            <person name="Hasan N.A."/>
            <person name="Jackson M."/>
            <person name="Iwen P.C."/>
            <person name="Salfinger M."/>
            <person name="Strong M."/>
        </authorList>
    </citation>
    <scope>NUCLEOTIDE SEQUENCE [LARGE SCALE GENOMIC DNA]</scope>
    <source>
        <strain evidence="1 2">ATCC BAA-2683</strain>
    </source>
</reference>
<comment type="caution">
    <text evidence="1">The sequence shown here is derived from an EMBL/GenBank/DDBJ whole genome shotgun (WGS) entry which is preliminary data.</text>
</comment>